<evidence type="ECO:0008006" key="5">
    <source>
        <dbReference type="Google" id="ProtNLM"/>
    </source>
</evidence>
<proteinExistence type="predicted"/>
<feature type="region of interest" description="Disordered" evidence="1">
    <location>
        <begin position="25"/>
        <end position="69"/>
    </location>
</feature>
<organism evidence="3 4">
    <name type="scientific">Ottowia thiooxydans</name>
    <dbReference type="NCBI Taxonomy" id="219182"/>
    <lineage>
        <taxon>Bacteria</taxon>
        <taxon>Pseudomonadati</taxon>
        <taxon>Pseudomonadota</taxon>
        <taxon>Betaproteobacteria</taxon>
        <taxon>Burkholderiales</taxon>
        <taxon>Comamonadaceae</taxon>
        <taxon>Ottowia</taxon>
    </lineage>
</organism>
<evidence type="ECO:0000256" key="2">
    <source>
        <dbReference type="SAM" id="SignalP"/>
    </source>
</evidence>
<feature type="compositionally biased region" description="Polar residues" evidence="1">
    <location>
        <begin position="58"/>
        <end position="69"/>
    </location>
</feature>
<dbReference type="PROSITE" id="PS51257">
    <property type="entry name" value="PROKAR_LIPOPROTEIN"/>
    <property type="match status" value="1"/>
</dbReference>
<reference evidence="3 4" key="1">
    <citation type="submission" date="2024-06" db="EMBL/GenBank/DDBJ databases">
        <title>Sorghum-associated microbial communities from plants grown in Nebraska, USA.</title>
        <authorList>
            <person name="Schachtman D."/>
        </authorList>
    </citation>
    <scope>NUCLEOTIDE SEQUENCE [LARGE SCALE GENOMIC DNA]</scope>
    <source>
        <strain evidence="3 4">2709</strain>
    </source>
</reference>
<gene>
    <name evidence="3" type="ORF">ABIE13_002410</name>
</gene>
<evidence type="ECO:0000256" key="1">
    <source>
        <dbReference type="SAM" id="MobiDB-lite"/>
    </source>
</evidence>
<feature type="chain" id="PRO_5045453936" description="ZU5 domain-containing protein" evidence="2">
    <location>
        <begin position="24"/>
        <end position="458"/>
    </location>
</feature>
<dbReference type="RefSeq" id="WP_354443550.1">
    <property type="nucleotide sequence ID" value="NZ_JBEPSH010000004.1"/>
</dbReference>
<dbReference type="EMBL" id="JBEPSH010000004">
    <property type="protein sequence ID" value="MET4577299.1"/>
    <property type="molecule type" value="Genomic_DNA"/>
</dbReference>
<keyword evidence="2" id="KW-0732">Signal</keyword>
<keyword evidence="4" id="KW-1185">Reference proteome</keyword>
<comment type="caution">
    <text evidence="3">The sequence shown here is derived from an EMBL/GenBank/DDBJ whole genome shotgun (WGS) entry which is preliminary data.</text>
</comment>
<evidence type="ECO:0000313" key="4">
    <source>
        <dbReference type="Proteomes" id="UP001549320"/>
    </source>
</evidence>
<accession>A0ABV2Q8G8</accession>
<evidence type="ECO:0000313" key="3">
    <source>
        <dbReference type="EMBL" id="MET4577299.1"/>
    </source>
</evidence>
<sequence length="458" mass="46006">MKNASKLRLAFAATLLVALGACGGGDDDSSPTPTPGPAPAPAPGAPLPAVTPVGDAQGTPTSASLNSAGGTVGSADGRFSLIVPEGALTALTTLTIQPINNGAPGRVGTGYRLMPEGVVFAKPVQLRFTYADVDTVGSSASALGVGVQQKDGTWQWQGGTLDTAAKTVTTTTTHFSDWSLVKGYQLRPGTASVKTGASLALRLAFCFARPAGNSNGADVGYSCDSDEDTPAPLNWVVNWAVNGSPGGGAGVGTVAGNGTGATYTAPAKVPASNPVAVSAEIQNTRAKVLVVSNVTITDTTPTYTGSISGTSTMPGGITTSFQSDSLRLVPIEVLPNDLIKYSAQGTATISLTIPGTPPYTRTETVPINSEGSTLIVYDKTRQGTSFASRYWFAMVAAGSEVGAALTNVCPAEAAAGGATMPSYADVGTLAGTRDISCELPAGAGTVSYSSTWSLTAGQ</sequence>
<dbReference type="Gene3D" id="2.60.220.30">
    <property type="match status" value="1"/>
</dbReference>
<name>A0ABV2Q8G8_9BURK</name>
<protein>
    <recommendedName>
        <fullName evidence="5">ZU5 domain-containing protein</fullName>
    </recommendedName>
</protein>
<feature type="compositionally biased region" description="Pro residues" evidence="1">
    <location>
        <begin position="32"/>
        <end position="46"/>
    </location>
</feature>
<dbReference type="Proteomes" id="UP001549320">
    <property type="component" value="Unassembled WGS sequence"/>
</dbReference>
<feature type="signal peptide" evidence="2">
    <location>
        <begin position="1"/>
        <end position="23"/>
    </location>
</feature>